<sequence length="622" mass="70624">LGVIPGPHSPKHINSFLQPFVEECIQGVIGIPTYHSQRATMFDLRFYPINGIFDGPAMSKANGCKDSGAIFPCHECPIEGIRDRSKKGSPYYLPHQRPDDDESQTDDLLANLKTHEYYIDAWRKLSEAETVKEAEEIQREYGIVCIPALGILPSMDIVMSFPFGFMHLLFENNAPGLVQHWKGTYKKISSPDDEYALDEETWEDIGKETADAARTIPALMARATPDIWTQSCRYTAESWAFWITWQAPYVMKGRLPDPHYRHLLLFGKIIKLATSLEITPEMLEELDQSVREWHTTYEELYYRYDMDRISACPLNVHAMIHISNDTRHAGPLSRIWEYVTERFMGQISRSIKSRRYPFAQLSETVKKREQMKLVIAKYGLENELIFGAERRDWFKLSGQEMMFPEINGTTVLKSPTQADFAWPAEHQMQVAIYFKQALQLRASAPRIKKELPSEVFRWGKFRVLGEKGVVSSEWAQGRLSSDMRRDSSFVRVELLADSNAHDASLPDVPQQQVYYGQLLYVVHVSLKKNSLPGVTKEEPAILGIVQWCEGAVGDASLSTVWYKKMGVIQAVNIATIQCVVGRQPVGNRWGIIDLNYGCASTTFVDPQGEGDAGDDGNGFDND</sequence>
<keyword evidence="2" id="KW-1185">Reference proteome</keyword>
<name>A0A0C3ANT1_SERVB</name>
<dbReference type="PANTHER" id="PTHR46579">
    <property type="entry name" value="F5/8 TYPE C DOMAIN-CONTAINING PROTEIN-RELATED"/>
    <property type="match status" value="1"/>
</dbReference>
<reference evidence="1 2" key="1">
    <citation type="submission" date="2014-04" db="EMBL/GenBank/DDBJ databases">
        <authorList>
            <consortium name="DOE Joint Genome Institute"/>
            <person name="Kuo A."/>
            <person name="Zuccaro A."/>
            <person name="Kohler A."/>
            <person name="Nagy L.G."/>
            <person name="Floudas D."/>
            <person name="Copeland A."/>
            <person name="Barry K.W."/>
            <person name="Cichocki N."/>
            <person name="Veneault-Fourrey C."/>
            <person name="LaButti K."/>
            <person name="Lindquist E.A."/>
            <person name="Lipzen A."/>
            <person name="Lundell T."/>
            <person name="Morin E."/>
            <person name="Murat C."/>
            <person name="Sun H."/>
            <person name="Tunlid A."/>
            <person name="Henrissat B."/>
            <person name="Grigoriev I.V."/>
            <person name="Hibbett D.S."/>
            <person name="Martin F."/>
            <person name="Nordberg H.P."/>
            <person name="Cantor M.N."/>
            <person name="Hua S.X."/>
        </authorList>
    </citation>
    <scope>NUCLEOTIDE SEQUENCE [LARGE SCALE GENOMIC DNA]</scope>
    <source>
        <strain evidence="1 2">MAFF 305830</strain>
    </source>
</reference>
<reference evidence="2" key="2">
    <citation type="submission" date="2015-01" db="EMBL/GenBank/DDBJ databases">
        <title>Evolutionary Origins and Diversification of the Mycorrhizal Mutualists.</title>
        <authorList>
            <consortium name="DOE Joint Genome Institute"/>
            <consortium name="Mycorrhizal Genomics Consortium"/>
            <person name="Kohler A."/>
            <person name="Kuo A."/>
            <person name="Nagy L.G."/>
            <person name="Floudas D."/>
            <person name="Copeland A."/>
            <person name="Barry K.W."/>
            <person name="Cichocki N."/>
            <person name="Veneault-Fourrey C."/>
            <person name="LaButti K."/>
            <person name="Lindquist E.A."/>
            <person name="Lipzen A."/>
            <person name="Lundell T."/>
            <person name="Morin E."/>
            <person name="Murat C."/>
            <person name="Riley R."/>
            <person name="Ohm R."/>
            <person name="Sun H."/>
            <person name="Tunlid A."/>
            <person name="Henrissat B."/>
            <person name="Grigoriev I.V."/>
            <person name="Hibbett D.S."/>
            <person name="Martin F."/>
        </authorList>
    </citation>
    <scope>NUCLEOTIDE SEQUENCE [LARGE SCALE GENOMIC DNA]</scope>
    <source>
        <strain evidence="2">MAFF 305830</strain>
    </source>
</reference>
<dbReference type="AlphaFoldDB" id="A0A0C3ANT1"/>
<accession>A0A0C3ANT1</accession>
<evidence type="ECO:0000313" key="2">
    <source>
        <dbReference type="Proteomes" id="UP000054097"/>
    </source>
</evidence>
<proteinExistence type="predicted"/>
<dbReference type="Proteomes" id="UP000054097">
    <property type="component" value="Unassembled WGS sequence"/>
</dbReference>
<dbReference type="STRING" id="933852.A0A0C3ANT1"/>
<dbReference type="HOGENOM" id="CLU_009141_0_0_1"/>
<protein>
    <submittedName>
        <fullName evidence="1">Uncharacterized protein</fullName>
    </submittedName>
</protein>
<dbReference type="EMBL" id="KN824400">
    <property type="protein sequence ID" value="KIM20936.1"/>
    <property type="molecule type" value="Genomic_DNA"/>
</dbReference>
<organism evidence="1 2">
    <name type="scientific">Serendipita vermifera MAFF 305830</name>
    <dbReference type="NCBI Taxonomy" id="933852"/>
    <lineage>
        <taxon>Eukaryota</taxon>
        <taxon>Fungi</taxon>
        <taxon>Dikarya</taxon>
        <taxon>Basidiomycota</taxon>
        <taxon>Agaricomycotina</taxon>
        <taxon>Agaricomycetes</taxon>
        <taxon>Sebacinales</taxon>
        <taxon>Serendipitaceae</taxon>
        <taxon>Serendipita</taxon>
    </lineage>
</organism>
<evidence type="ECO:0000313" key="1">
    <source>
        <dbReference type="EMBL" id="KIM20936.1"/>
    </source>
</evidence>
<feature type="non-terminal residue" evidence="1">
    <location>
        <position position="1"/>
    </location>
</feature>
<dbReference type="OrthoDB" id="6613063at2759"/>
<dbReference type="PANTHER" id="PTHR46579:SF1">
    <property type="entry name" value="F5_8 TYPE C DOMAIN-CONTAINING PROTEIN"/>
    <property type="match status" value="1"/>
</dbReference>
<gene>
    <name evidence="1" type="ORF">M408DRAFT_118117</name>
</gene>